<accession>A0A7R9GDP6</accession>
<dbReference type="PANTHER" id="PTHR32194:SF0">
    <property type="entry name" value="ATP-DEPENDENT PROTEASE SUBUNIT HSLV"/>
    <property type="match status" value="1"/>
</dbReference>
<evidence type="ECO:0000256" key="4">
    <source>
        <dbReference type="ARBA" id="ARBA00022490"/>
    </source>
</evidence>
<dbReference type="Gene3D" id="3.60.20.10">
    <property type="entry name" value="Glutamine Phosphoribosylpyrophosphate, subunit 1, domain 1"/>
    <property type="match status" value="2"/>
</dbReference>
<keyword evidence="6" id="KW-0888">Threonine protease</keyword>
<dbReference type="EMBL" id="OA883324">
    <property type="protein sequence ID" value="CAD7278607.1"/>
    <property type="molecule type" value="Genomic_DNA"/>
</dbReference>
<evidence type="ECO:0000256" key="6">
    <source>
        <dbReference type="ARBA" id="ARBA00022698"/>
    </source>
</evidence>
<evidence type="ECO:0000256" key="8">
    <source>
        <dbReference type="ARBA" id="ARBA00022942"/>
    </source>
</evidence>
<organism evidence="13">
    <name type="scientific">Notodromas monacha</name>
    <dbReference type="NCBI Taxonomy" id="399045"/>
    <lineage>
        <taxon>Eukaryota</taxon>
        <taxon>Metazoa</taxon>
        <taxon>Ecdysozoa</taxon>
        <taxon>Arthropoda</taxon>
        <taxon>Crustacea</taxon>
        <taxon>Oligostraca</taxon>
        <taxon>Ostracoda</taxon>
        <taxon>Podocopa</taxon>
        <taxon>Podocopida</taxon>
        <taxon>Cypridocopina</taxon>
        <taxon>Cypridoidea</taxon>
        <taxon>Cyprididae</taxon>
        <taxon>Notodromas</taxon>
    </lineage>
</organism>
<comment type="catalytic activity">
    <reaction evidence="1">
        <text>Cleavage of peptide bonds with very broad specificity.</text>
        <dbReference type="EC" id="3.4.25.1"/>
    </reaction>
</comment>
<keyword evidence="7" id="KW-0378">Hydrolase</keyword>
<keyword evidence="8" id="KW-0647">Proteasome</keyword>
<dbReference type="Pfam" id="PF00227">
    <property type="entry name" value="Proteasome"/>
    <property type="match status" value="2"/>
</dbReference>
<dbReference type="SUPFAM" id="SSF56235">
    <property type="entry name" value="N-terminal nucleophile aminohydrolases (Ntn hydrolases)"/>
    <property type="match status" value="2"/>
</dbReference>
<dbReference type="InterPro" id="IPR016050">
    <property type="entry name" value="Proteasome_bsu_CS"/>
</dbReference>
<keyword evidence="4" id="KW-0963">Cytoplasm</keyword>
<dbReference type="PROSITE" id="PS51476">
    <property type="entry name" value="PROTEASOME_BETA_2"/>
    <property type="match status" value="1"/>
</dbReference>
<dbReference type="InterPro" id="IPR029055">
    <property type="entry name" value="Ntn_hydrolases_N"/>
</dbReference>
<evidence type="ECO:0000256" key="9">
    <source>
        <dbReference type="ARBA" id="ARBA00023145"/>
    </source>
</evidence>
<dbReference type="GO" id="GO:0005634">
    <property type="term" value="C:nucleus"/>
    <property type="evidence" value="ECO:0007669"/>
    <property type="project" value="UniProtKB-SubCell"/>
</dbReference>
<evidence type="ECO:0000256" key="7">
    <source>
        <dbReference type="ARBA" id="ARBA00022801"/>
    </source>
</evidence>
<dbReference type="EC" id="3.4.25.1" evidence="3"/>
<dbReference type="Proteomes" id="UP000678499">
    <property type="component" value="Unassembled WGS sequence"/>
</dbReference>
<evidence type="ECO:0000256" key="3">
    <source>
        <dbReference type="ARBA" id="ARBA00012039"/>
    </source>
</evidence>
<keyword evidence="14" id="KW-1185">Reference proteome</keyword>
<evidence type="ECO:0000256" key="11">
    <source>
        <dbReference type="ARBA" id="ARBA00024953"/>
    </source>
</evidence>
<evidence type="ECO:0000256" key="1">
    <source>
        <dbReference type="ARBA" id="ARBA00001198"/>
    </source>
</evidence>
<dbReference type="OrthoDB" id="7854943at2759"/>
<dbReference type="InterPro" id="IPR023333">
    <property type="entry name" value="Proteasome_suB-type"/>
</dbReference>
<dbReference type="PROSITE" id="PS00854">
    <property type="entry name" value="PROTEASOME_BETA_1"/>
    <property type="match status" value="2"/>
</dbReference>
<sequence length="423" mass="45418">MFGMQNHFAQLNVSSGIDSMKSALPGPSWMGPVSMGTTLVAVEFDGGVVLGADSRTSSGGYIVNRVTDKITRITDYIYCLRSGSASDTQAVANAAEFHLGFLKIELGQEPLVKMAANVIHDICYNNRDKLLAGIICAGWDPKEGGQFMKSLIFGIEAWSGREQPSGGAAWKKFRFFTRCSVRSAVENMFGMQNHFAQLNVSSGIDSMKSALPGPSWMGPVSMGTTLVAVEFDGGVVLGADSRTSSGGYIVNRVTDKITRITDYIYCLRSGSASDTQAVANAAEFHLGFLKIELGQEPLVKMAANVIHDICYNNRDKLLAGIICAGWDPKEGGQVYLVPLGGMMVRQKIAAGGSGSTYIYGYLDSMFKEGMNQVECIEFVKKGVALAMSRDGSSGGVIRLAVITEKGVERLNFSGAEIPKFYEG</sequence>
<dbReference type="InterPro" id="IPR000243">
    <property type="entry name" value="Pept_T1A_subB"/>
</dbReference>
<dbReference type="GO" id="GO:0019774">
    <property type="term" value="C:proteasome core complex, beta-subunit complex"/>
    <property type="evidence" value="ECO:0007669"/>
    <property type="project" value="UniProtKB-ARBA"/>
</dbReference>
<dbReference type="GO" id="GO:0004298">
    <property type="term" value="F:threonine-type endopeptidase activity"/>
    <property type="evidence" value="ECO:0007669"/>
    <property type="project" value="UniProtKB-KW"/>
</dbReference>
<evidence type="ECO:0000256" key="12">
    <source>
        <dbReference type="ARBA" id="ARBA00026071"/>
    </source>
</evidence>
<evidence type="ECO:0000313" key="13">
    <source>
        <dbReference type="EMBL" id="CAD7278607.1"/>
    </source>
</evidence>
<dbReference type="CDD" id="cd03762">
    <property type="entry name" value="proteasome_beta_type_6"/>
    <property type="match status" value="1"/>
</dbReference>
<reference evidence="13" key="1">
    <citation type="submission" date="2020-11" db="EMBL/GenBank/DDBJ databases">
        <authorList>
            <person name="Tran Van P."/>
        </authorList>
    </citation>
    <scope>NUCLEOTIDE SEQUENCE</scope>
</reference>
<dbReference type="InterPro" id="IPR001353">
    <property type="entry name" value="Proteasome_sua/b"/>
</dbReference>
<keyword evidence="9" id="KW-0865">Zymogen</keyword>
<comment type="subunit">
    <text evidence="12">The 26S proteasome consists of a 20S proteasome core and two 19S regulatory subunits. The 20S proteasome core is composed of 28 subunits that are arranged in four stacked rings, resulting in a barrel-shaped structure. The two end rings are each formed by seven alpha subunits, and the two central rings are each formed by seven beta subunits. The catalytic chamber with the active sites is on the inside of the barrel.</text>
</comment>
<dbReference type="GO" id="GO:0005737">
    <property type="term" value="C:cytoplasm"/>
    <property type="evidence" value="ECO:0007669"/>
    <property type="project" value="TreeGrafter"/>
</dbReference>
<evidence type="ECO:0000256" key="10">
    <source>
        <dbReference type="ARBA" id="ARBA00023242"/>
    </source>
</evidence>
<dbReference type="FunFam" id="3.60.20.10:FF:000010">
    <property type="entry name" value="Proteasome subunit beta type-1"/>
    <property type="match status" value="1"/>
</dbReference>
<dbReference type="EMBL" id="CAJPEX010001287">
    <property type="protein sequence ID" value="CAG0918759.1"/>
    <property type="molecule type" value="Genomic_DNA"/>
</dbReference>
<evidence type="ECO:0000313" key="14">
    <source>
        <dbReference type="Proteomes" id="UP000678499"/>
    </source>
</evidence>
<proteinExistence type="predicted"/>
<dbReference type="GO" id="GO:0051603">
    <property type="term" value="P:proteolysis involved in protein catabolic process"/>
    <property type="evidence" value="ECO:0007669"/>
    <property type="project" value="InterPro"/>
</dbReference>
<keyword evidence="10" id="KW-0539">Nucleus</keyword>
<evidence type="ECO:0000256" key="5">
    <source>
        <dbReference type="ARBA" id="ARBA00022670"/>
    </source>
</evidence>
<comment type="function">
    <text evidence="11">Non-catalytic component of the proteasome, a multicatalytic proteinase complex which is characterized by its ability to cleave peptides with Arg, Phe, Tyr, Leu, and Glu adjacent to the leaving group at neutral or slightly basic pH. The proteasome has an ATP-dependent proteolytic activity.</text>
</comment>
<evidence type="ECO:0000256" key="2">
    <source>
        <dbReference type="ARBA" id="ARBA00004123"/>
    </source>
</evidence>
<dbReference type="PRINTS" id="PR00141">
    <property type="entry name" value="PROTEASOME"/>
</dbReference>
<dbReference type="PANTHER" id="PTHR32194">
    <property type="entry name" value="METALLOPROTEASE TLDD"/>
    <property type="match status" value="1"/>
</dbReference>
<dbReference type="CDD" id="cd01901">
    <property type="entry name" value="Ntn_hydrolase"/>
    <property type="match status" value="1"/>
</dbReference>
<dbReference type="AlphaFoldDB" id="A0A7R9GDP6"/>
<name>A0A7R9GDP6_9CRUS</name>
<protein>
    <recommendedName>
        <fullName evidence="3">proteasome endopeptidase complex</fullName>
        <ecNumber evidence="3">3.4.25.1</ecNumber>
    </recommendedName>
</protein>
<keyword evidence="5" id="KW-0645">Protease</keyword>
<gene>
    <name evidence="13" type="ORF">NMOB1V02_LOCUS6306</name>
</gene>
<comment type="subcellular location">
    <subcellularLocation>
        <location evidence="2">Nucleus</location>
    </subcellularLocation>
</comment>